<organism evidence="1 2">
    <name type="scientific">Caerostris extrusa</name>
    <name type="common">Bark spider</name>
    <name type="synonym">Caerostris bankana</name>
    <dbReference type="NCBI Taxonomy" id="172846"/>
    <lineage>
        <taxon>Eukaryota</taxon>
        <taxon>Metazoa</taxon>
        <taxon>Ecdysozoa</taxon>
        <taxon>Arthropoda</taxon>
        <taxon>Chelicerata</taxon>
        <taxon>Arachnida</taxon>
        <taxon>Araneae</taxon>
        <taxon>Araneomorphae</taxon>
        <taxon>Entelegynae</taxon>
        <taxon>Araneoidea</taxon>
        <taxon>Araneidae</taxon>
        <taxon>Caerostris</taxon>
    </lineage>
</organism>
<comment type="caution">
    <text evidence="1">The sequence shown here is derived from an EMBL/GenBank/DDBJ whole genome shotgun (WGS) entry which is preliminary data.</text>
</comment>
<accession>A0AAV4WR44</accession>
<evidence type="ECO:0000313" key="2">
    <source>
        <dbReference type="Proteomes" id="UP001054945"/>
    </source>
</evidence>
<gene>
    <name evidence="1" type="ORF">CEXT_54531</name>
</gene>
<reference evidence="1 2" key="1">
    <citation type="submission" date="2021-06" db="EMBL/GenBank/DDBJ databases">
        <title>Caerostris extrusa draft genome.</title>
        <authorList>
            <person name="Kono N."/>
            <person name="Arakawa K."/>
        </authorList>
    </citation>
    <scope>NUCLEOTIDE SEQUENCE [LARGE SCALE GENOMIC DNA]</scope>
</reference>
<dbReference type="AlphaFoldDB" id="A0AAV4WR44"/>
<dbReference type="EMBL" id="BPLR01016457">
    <property type="protein sequence ID" value="GIY84018.1"/>
    <property type="molecule type" value="Genomic_DNA"/>
</dbReference>
<evidence type="ECO:0000313" key="1">
    <source>
        <dbReference type="EMBL" id="GIY84018.1"/>
    </source>
</evidence>
<name>A0AAV4WR44_CAEEX</name>
<dbReference type="Proteomes" id="UP001054945">
    <property type="component" value="Unassembled WGS sequence"/>
</dbReference>
<proteinExistence type="predicted"/>
<feature type="non-terminal residue" evidence="1">
    <location>
        <position position="152"/>
    </location>
</feature>
<protein>
    <submittedName>
        <fullName evidence="1">Uncharacterized protein</fullName>
    </submittedName>
</protein>
<keyword evidence="2" id="KW-1185">Reference proteome</keyword>
<sequence length="152" mass="17216">MLSPFKIPEVCLAAAERNQWQPGENEDSIGIVCKDRSVDFRQSVLLLRDTLDPWPIFITFLPFLTRVILAPNLLEKHIVRFKFHSLQPTLFESLAKSPSDGEMLSPFKIPEVCLAGAERNQWQRGENEDSIGTVCKDRSVGFQTISLLTVTQ</sequence>